<keyword evidence="2" id="KW-1003">Cell membrane</keyword>
<feature type="compositionally biased region" description="Low complexity" evidence="3">
    <location>
        <begin position="9"/>
        <end position="24"/>
    </location>
</feature>
<dbReference type="EMBL" id="CP104275">
    <property type="protein sequence ID" value="UWX95736.1"/>
    <property type="molecule type" value="Genomic_DNA"/>
</dbReference>
<keyword evidence="4" id="KW-1133">Transmembrane helix</keyword>
<comment type="similarity">
    <text evidence="1 2">Belongs to the BioY family.</text>
</comment>
<dbReference type="RefSeq" id="WP_260651213.1">
    <property type="nucleotide sequence ID" value="NZ_CP104275.1"/>
</dbReference>
<feature type="transmembrane region" description="Helical" evidence="4">
    <location>
        <begin position="146"/>
        <end position="171"/>
    </location>
</feature>
<dbReference type="Pfam" id="PF02632">
    <property type="entry name" value="BioY"/>
    <property type="match status" value="1"/>
</dbReference>
<evidence type="ECO:0000256" key="4">
    <source>
        <dbReference type="SAM" id="Phobius"/>
    </source>
</evidence>
<proteinExistence type="inferred from homology"/>
<evidence type="ECO:0000313" key="6">
    <source>
        <dbReference type="Proteomes" id="UP001059859"/>
    </source>
</evidence>
<feature type="region of interest" description="Disordered" evidence="3">
    <location>
        <begin position="1"/>
        <end position="30"/>
    </location>
</feature>
<dbReference type="PANTHER" id="PTHR34295">
    <property type="entry name" value="BIOTIN TRANSPORTER BIOY"/>
    <property type="match status" value="1"/>
</dbReference>
<dbReference type="Gene3D" id="1.10.1760.20">
    <property type="match status" value="1"/>
</dbReference>
<keyword evidence="6" id="KW-1185">Reference proteome</keyword>
<evidence type="ECO:0000256" key="2">
    <source>
        <dbReference type="PIRNR" id="PIRNR016661"/>
    </source>
</evidence>
<reference evidence="5" key="1">
    <citation type="submission" date="2022-09" db="EMBL/GenBank/DDBJ databases">
        <title>Novel species in genus Arthrobacter.</title>
        <authorList>
            <person name="Liu Y."/>
        </authorList>
    </citation>
    <scope>NUCLEOTIDE SEQUENCE</scope>
    <source>
        <strain evidence="5">Zg-Y815</strain>
    </source>
</reference>
<keyword evidence="4" id="KW-0812">Transmembrane</keyword>
<dbReference type="InterPro" id="IPR003784">
    <property type="entry name" value="BioY"/>
</dbReference>
<accession>A0ABY5YKY0</accession>
<comment type="subcellular location">
    <subcellularLocation>
        <location evidence="2">Cell membrane</location>
        <topology evidence="2">Multi-pass membrane protein</topology>
    </subcellularLocation>
</comment>
<evidence type="ECO:0000313" key="5">
    <source>
        <dbReference type="EMBL" id="UWX95736.1"/>
    </source>
</evidence>
<dbReference type="PANTHER" id="PTHR34295:SF1">
    <property type="entry name" value="BIOTIN TRANSPORTER BIOY"/>
    <property type="match status" value="1"/>
</dbReference>
<feature type="transmembrane region" description="Helical" evidence="4">
    <location>
        <begin position="34"/>
        <end position="53"/>
    </location>
</feature>
<feature type="transmembrane region" description="Helical" evidence="4">
    <location>
        <begin position="116"/>
        <end position="137"/>
    </location>
</feature>
<sequence length="219" mass="22022">MNNTSADAPQSVPGTGSQGSSGSRPRPRSRRWTSADLSLIAVFAALTAVFSLLPGVPLGAGVPITLQTLAVMLTGMLLGPARGAAAVGLFLLAGLAGLPVFSGFSGGLGVLAGPSAGYLLSFPVAAAVVGLLAGLVLRRTRRARPALLFAAALATSFLVVHPAGIAGLMLNAHLSFPAALAADMAFWPGDVIKNVLAAVVAVSVFKAFPSMAAPERRSR</sequence>
<dbReference type="Proteomes" id="UP001059859">
    <property type="component" value="Chromosome"/>
</dbReference>
<protein>
    <recommendedName>
        <fullName evidence="2">Biotin transporter</fullName>
    </recommendedName>
</protein>
<feature type="transmembrane region" description="Helical" evidence="4">
    <location>
        <begin position="85"/>
        <end position="104"/>
    </location>
</feature>
<dbReference type="PIRSF" id="PIRSF016661">
    <property type="entry name" value="BioY"/>
    <property type="match status" value="1"/>
</dbReference>
<feature type="transmembrane region" description="Helical" evidence="4">
    <location>
        <begin position="191"/>
        <end position="209"/>
    </location>
</feature>
<evidence type="ECO:0000256" key="1">
    <source>
        <dbReference type="ARBA" id="ARBA00010692"/>
    </source>
</evidence>
<keyword evidence="2" id="KW-0813">Transport</keyword>
<gene>
    <name evidence="5" type="ORF">N2K95_08455</name>
</gene>
<keyword evidence="2 4" id="KW-0472">Membrane</keyword>
<evidence type="ECO:0000256" key="3">
    <source>
        <dbReference type="SAM" id="MobiDB-lite"/>
    </source>
</evidence>
<name>A0ABY5YKY0_9MICC</name>
<organism evidence="5 6">
    <name type="scientific">Arthrobacter zhaoxinii</name>
    <dbReference type="NCBI Taxonomy" id="2964616"/>
    <lineage>
        <taxon>Bacteria</taxon>
        <taxon>Bacillati</taxon>
        <taxon>Actinomycetota</taxon>
        <taxon>Actinomycetes</taxon>
        <taxon>Micrococcales</taxon>
        <taxon>Micrococcaceae</taxon>
        <taxon>Arthrobacter</taxon>
    </lineage>
</organism>